<keyword evidence="2" id="KW-1185">Reference proteome</keyword>
<sequence length="268" mass="28881">MIGIYSGTGTQIRGYQSQSGRVQDVAVVTLSKSSPQGPQISVVESKLPRPMTASEMELDLLSNLRSRLQSEISSAQALLQGDTQADLTLDAQHVWNKGGAEALVAYVGTLEQADTLLGKQQDFRQAMFGAETEAETQSLIDQALGDRAEQMLDAQQSKADWGRQRALLRLFAMTGQDSEAAMAFLEKGKALARAGQKAALVADMKEQIASGELNVSVSTETAWAHEAVGIERVTERNQISMVYSKTYYQSASAFALSAGFSGSYSRSL</sequence>
<proteinExistence type="predicted"/>
<dbReference type="Proteomes" id="UP001623290">
    <property type="component" value="Chromosome"/>
</dbReference>
<dbReference type="EMBL" id="CP135443">
    <property type="protein sequence ID" value="WRY34787.1"/>
    <property type="molecule type" value="Genomic_DNA"/>
</dbReference>
<evidence type="ECO:0000313" key="1">
    <source>
        <dbReference type="EMBL" id="WRY34787.1"/>
    </source>
</evidence>
<protein>
    <submittedName>
        <fullName evidence="1">Uncharacterized protein</fullName>
    </submittedName>
</protein>
<organism evidence="1 2">
    <name type="scientific">Thioclava litoralis</name>
    <dbReference type="NCBI Taxonomy" id="3076557"/>
    <lineage>
        <taxon>Bacteria</taxon>
        <taxon>Pseudomonadati</taxon>
        <taxon>Pseudomonadota</taxon>
        <taxon>Alphaproteobacteria</taxon>
        <taxon>Rhodobacterales</taxon>
        <taxon>Paracoccaceae</taxon>
        <taxon>Thioclava</taxon>
    </lineage>
</organism>
<accession>A0ABZ1E147</accession>
<reference evidence="1 2" key="1">
    <citation type="submission" date="2023-09" db="EMBL/GenBank/DDBJ databases">
        <title>Thioclava shenzhenensis sp. nov., a multidrug resistant bacteria-antagonizing species isolated from coastal seawater.</title>
        <authorList>
            <person name="Long M."/>
        </authorList>
    </citation>
    <scope>NUCLEOTIDE SEQUENCE [LARGE SCALE GENOMIC DNA]</scope>
    <source>
        <strain evidence="1 2">FTW29</strain>
    </source>
</reference>
<evidence type="ECO:0000313" key="2">
    <source>
        <dbReference type="Proteomes" id="UP001623290"/>
    </source>
</evidence>
<dbReference type="RefSeq" id="WP_406721474.1">
    <property type="nucleotide sequence ID" value="NZ_CP135443.1"/>
</dbReference>
<gene>
    <name evidence="1" type="ORF">RPE78_05725</name>
</gene>
<name>A0ABZ1E147_9RHOB</name>